<dbReference type="PANTHER" id="PTHR47966:SF51">
    <property type="entry name" value="BETA-SITE APP-CLEAVING ENZYME, ISOFORM A-RELATED"/>
    <property type="match status" value="1"/>
</dbReference>
<keyword evidence="5" id="KW-0865">Zymogen</keyword>
<evidence type="ECO:0000256" key="8">
    <source>
        <dbReference type="PIRSR" id="PIRSR601461-2"/>
    </source>
</evidence>
<dbReference type="Proteomes" id="UP000240830">
    <property type="component" value="Unassembled WGS sequence"/>
</dbReference>
<dbReference type="SUPFAM" id="SSF50630">
    <property type="entry name" value="Acid proteases"/>
    <property type="match status" value="1"/>
</dbReference>
<evidence type="ECO:0000256" key="1">
    <source>
        <dbReference type="ARBA" id="ARBA00007447"/>
    </source>
</evidence>
<dbReference type="STRING" id="1246581.A0A2H9TG51"/>
<dbReference type="FunFam" id="2.40.70.10:FF:000002">
    <property type="entry name" value="Vacuolar aspartic proteinase"/>
    <property type="match status" value="1"/>
</dbReference>
<dbReference type="PANTHER" id="PTHR47966">
    <property type="entry name" value="BETA-SITE APP-CLEAVING ENZYME, ISOFORM A-RELATED"/>
    <property type="match status" value="1"/>
</dbReference>
<dbReference type="PRINTS" id="PR00792">
    <property type="entry name" value="PEPSIN"/>
</dbReference>
<evidence type="ECO:0000256" key="5">
    <source>
        <dbReference type="ARBA" id="ARBA00023145"/>
    </source>
</evidence>
<evidence type="ECO:0000313" key="11">
    <source>
        <dbReference type="EMBL" id="PJF16705.1"/>
    </source>
</evidence>
<keyword evidence="3" id="KW-0064">Aspartyl protease</keyword>
<dbReference type="Gene3D" id="2.40.70.10">
    <property type="entry name" value="Acid Proteases"/>
    <property type="match status" value="2"/>
</dbReference>
<evidence type="ECO:0000256" key="2">
    <source>
        <dbReference type="ARBA" id="ARBA00022670"/>
    </source>
</evidence>
<protein>
    <recommendedName>
        <fullName evidence="10">Peptidase A1 domain-containing protein</fullName>
    </recommendedName>
</protein>
<dbReference type="OrthoDB" id="15189at2759"/>
<dbReference type="InterPro" id="IPR001461">
    <property type="entry name" value="Aspartic_peptidase_A1"/>
</dbReference>
<evidence type="ECO:0000259" key="10">
    <source>
        <dbReference type="PROSITE" id="PS51767"/>
    </source>
</evidence>
<dbReference type="EMBL" id="MTSL01000208">
    <property type="protein sequence ID" value="PJF16705.1"/>
    <property type="molecule type" value="Genomic_DNA"/>
</dbReference>
<dbReference type="GO" id="GO:0004190">
    <property type="term" value="F:aspartic-type endopeptidase activity"/>
    <property type="evidence" value="ECO:0007669"/>
    <property type="project" value="UniProtKB-KW"/>
</dbReference>
<feature type="disulfide bond" evidence="8">
    <location>
        <begin position="118"/>
        <end position="123"/>
    </location>
</feature>
<reference evidence="11 12" key="1">
    <citation type="submission" date="2016-10" db="EMBL/GenBank/DDBJ databases">
        <title>The genome of Paramicrosporidium saccamoebae is the missing link in understanding Cryptomycota and Microsporidia evolution.</title>
        <authorList>
            <person name="Quandt C.A."/>
            <person name="Beaudet D."/>
            <person name="Corsaro D."/>
            <person name="Michel R."/>
            <person name="Corradi N."/>
            <person name="James T."/>
        </authorList>
    </citation>
    <scope>NUCLEOTIDE SEQUENCE [LARGE SCALE GENOMIC DNA]</scope>
    <source>
        <strain evidence="11 12">KSL3</strain>
    </source>
</reference>
<sequence length="397" mass="44379">MATDRSIIITIWWATIWCLFCTCSKVARPIDAINLHRVPLFRLPGHGFHSTRYETKGLFGIHFPRTGIQYTEDNYHIPLSNYYDAQYFGNVQIGNPPQFFSVVFDTASSTFWVPSGQCRSVPCKPRNKFDNSSSTFMKDGSAFAIHYGTAVVQGYLSKDTVVVGGVPIKEQDFGEAVKMFGHIFNDAAFDGVFGLGFDNIAAGGAVPPFYNMIEDKSLYKPIFSLWLNGTSDEHSGELILGGVDRSLFEGQVTFAPVVRKGYWEITLQRFSIGDDRFSQRRSAAIASGSTLIVVPLIDSHRIHRKLGMKVTDDGRHVIDCEKVEHLPNILLTFGGKDFALSPADYVIKWHGECMSAFVGQDIQSPTGPIWVLGTTFLRRHYTVFDMERNRVGFAPAK</sequence>
<accession>A0A2H9TG51</accession>
<dbReference type="AlphaFoldDB" id="A0A2H9TG51"/>
<keyword evidence="7" id="KW-0325">Glycoprotein</keyword>
<feature type="chain" id="PRO_5014193001" description="Peptidase A1 domain-containing protein" evidence="9">
    <location>
        <begin position="33"/>
        <end position="397"/>
    </location>
</feature>
<evidence type="ECO:0000256" key="6">
    <source>
        <dbReference type="ARBA" id="ARBA00023157"/>
    </source>
</evidence>
<dbReference type="GO" id="GO:0006508">
    <property type="term" value="P:proteolysis"/>
    <property type="evidence" value="ECO:0007669"/>
    <property type="project" value="UniProtKB-KW"/>
</dbReference>
<evidence type="ECO:0000256" key="3">
    <source>
        <dbReference type="ARBA" id="ARBA00022750"/>
    </source>
</evidence>
<evidence type="ECO:0000256" key="4">
    <source>
        <dbReference type="ARBA" id="ARBA00022801"/>
    </source>
</evidence>
<feature type="domain" description="Peptidase A1" evidence="10">
    <location>
        <begin position="87"/>
        <end position="394"/>
    </location>
</feature>
<proteinExistence type="inferred from homology"/>
<dbReference type="InterPro" id="IPR033121">
    <property type="entry name" value="PEPTIDASE_A1"/>
</dbReference>
<dbReference type="FunFam" id="2.40.70.10:FF:000008">
    <property type="entry name" value="Cathepsin D"/>
    <property type="match status" value="1"/>
</dbReference>
<name>A0A2H9TG51_9FUNG</name>
<keyword evidence="6 8" id="KW-1015">Disulfide bond</keyword>
<comment type="caution">
    <text evidence="11">The sequence shown here is derived from an EMBL/GenBank/DDBJ whole genome shotgun (WGS) entry which is preliminary data.</text>
</comment>
<keyword evidence="12" id="KW-1185">Reference proteome</keyword>
<keyword evidence="2" id="KW-0645">Protease</keyword>
<gene>
    <name evidence="11" type="ORF">PSACC_03486</name>
</gene>
<keyword evidence="9" id="KW-0732">Signal</keyword>
<dbReference type="InterPro" id="IPR021109">
    <property type="entry name" value="Peptidase_aspartic_dom_sf"/>
</dbReference>
<evidence type="ECO:0000313" key="12">
    <source>
        <dbReference type="Proteomes" id="UP000240830"/>
    </source>
</evidence>
<comment type="similarity">
    <text evidence="1">Belongs to the peptidase A1 family.</text>
</comment>
<dbReference type="Pfam" id="PF00026">
    <property type="entry name" value="Asp"/>
    <property type="match status" value="1"/>
</dbReference>
<keyword evidence="4" id="KW-0378">Hydrolase</keyword>
<evidence type="ECO:0000256" key="9">
    <source>
        <dbReference type="SAM" id="SignalP"/>
    </source>
</evidence>
<feature type="disulfide bond" evidence="8">
    <location>
        <begin position="320"/>
        <end position="353"/>
    </location>
</feature>
<feature type="signal peptide" evidence="9">
    <location>
        <begin position="1"/>
        <end position="32"/>
    </location>
</feature>
<organism evidence="11 12">
    <name type="scientific">Paramicrosporidium saccamoebae</name>
    <dbReference type="NCBI Taxonomy" id="1246581"/>
    <lineage>
        <taxon>Eukaryota</taxon>
        <taxon>Fungi</taxon>
        <taxon>Fungi incertae sedis</taxon>
        <taxon>Cryptomycota</taxon>
        <taxon>Cryptomycota incertae sedis</taxon>
        <taxon>Paramicrosporidium</taxon>
    </lineage>
</organism>
<dbReference type="PROSITE" id="PS51767">
    <property type="entry name" value="PEPTIDASE_A1"/>
    <property type="match status" value="1"/>
</dbReference>
<evidence type="ECO:0000256" key="7">
    <source>
        <dbReference type="ARBA" id="ARBA00023180"/>
    </source>
</evidence>